<comment type="cofactor">
    <cofactor evidence="1">
        <name>pyridoxal 5'-phosphate</name>
        <dbReference type="ChEBI" id="CHEBI:597326"/>
    </cofactor>
</comment>
<accession>A0A098E700</accession>
<dbReference type="Gene3D" id="3.90.1150.10">
    <property type="entry name" value="Aspartate Aminotransferase, domain 1"/>
    <property type="match status" value="1"/>
</dbReference>
<comment type="similarity">
    <text evidence="2">Belongs to the class-V pyridoxal-phosphate-dependent aminotransferase family. NifS/IscS subfamily.</text>
</comment>
<feature type="domain" description="Aminotransferase class V" evidence="8">
    <location>
        <begin position="3"/>
        <end position="367"/>
    </location>
</feature>
<evidence type="ECO:0000313" key="9">
    <source>
        <dbReference type="EMBL" id="CEG11752.1"/>
    </source>
</evidence>
<evidence type="ECO:0000256" key="7">
    <source>
        <dbReference type="ARBA" id="ARBA00023014"/>
    </source>
</evidence>
<evidence type="ECO:0000256" key="1">
    <source>
        <dbReference type="ARBA" id="ARBA00001933"/>
    </source>
</evidence>
<dbReference type="InterPro" id="IPR015422">
    <property type="entry name" value="PyrdxlP-dep_Trfase_small"/>
</dbReference>
<reference evidence="9" key="1">
    <citation type="submission" date="2014-09" db="EMBL/GenBank/DDBJ databases">
        <authorList>
            <person name="Probst J Alexander"/>
        </authorList>
    </citation>
    <scope>NUCLEOTIDE SEQUENCE</scope>
</reference>
<dbReference type="GO" id="GO:0031071">
    <property type="term" value="F:cysteine desulfurase activity"/>
    <property type="evidence" value="ECO:0007669"/>
    <property type="project" value="UniProtKB-EC"/>
</dbReference>
<keyword evidence="4" id="KW-0479">Metal-binding</keyword>
<dbReference type="GO" id="GO:0046872">
    <property type="term" value="F:metal ion binding"/>
    <property type="evidence" value="ECO:0007669"/>
    <property type="project" value="UniProtKB-KW"/>
</dbReference>
<dbReference type="Gene3D" id="1.10.260.50">
    <property type="match status" value="1"/>
</dbReference>
<dbReference type="GO" id="GO:0051536">
    <property type="term" value="F:iron-sulfur cluster binding"/>
    <property type="evidence" value="ECO:0007669"/>
    <property type="project" value="UniProtKB-KW"/>
</dbReference>
<dbReference type="EC" id="2.8.1.7" evidence="9"/>
<dbReference type="InterPro" id="IPR000192">
    <property type="entry name" value="Aminotrans_V_dom"/>
</dbReference>
<evidence type="ECO:0000259" key="8">
    <source>
        <dbReference type="Pfam" id="PF00266"/>
    </source>
</evidence>
<gene>
    <name evidence="9" type="primary">iscS</name>
    <name evidence="9" type="ORF">MSIBF_A1670012</name>
</gene>
<proteinExistence type="inferred from homology"/>
<dbReference type="InterPro" id="IPR016454">
    <property type="entry name" value="Cysteine_dSase"/>
</dbReference>
<evidence type="ECO:0000256" key="2">
    <source>
        <dbReference type="ARBA" id="ARBA00006490"/>
    </source>
</evidence>
<dbReference type="AlphaFoldDB" id="A0A098E700"/>
<dbReference type="PIRSF" id="PIRSF005572">
    <property type="entry name" value="NifS"/>
    <property type="match status" value="1"/>
</dbReference>
<keyword evidence="6" id="KW-0408">Iron</keyword>
<evidence type="ECO:0000256" key="6">
    <source>
        <dbReference type="ARBA" id="ARBA00023004"/>
    </source>
</evidence>
<evidence type="ECO:0000256" key="4">
    <source>
        <dbReference type="ARBA" id="ARBA00022723"/>
    </source>
</evidence>
<dbReference type="FunFam" id="3.40.640.10:FF:000084">
    <property type="entry name" value="IscS-like cysteine desulfurase"/>
    <property type="match status" value="1"/>
</dbReference>
<evidence type="ECO:0000256" key="5">
    <source>
        <dbReference type="ARBA" id="ARBA00022898"/>
    </source>
</evidence>
<keyword evidence="7" id="KW-0411">Iron-sulfur</keyword>
<evidence type="ECO:0000256" key="3">
    <source>
        <dbReference type="ARBA" id="ARBA00022679"/>
    </source>
</evidence>
<keyword evidence="3 9" id="KW-0808">Transferase</keyword>
<dbReference type="PANTHER" id="PTHR11601">
    <property type="entry name" value="CYSTEINE DESULFURYLASE FAMILY MEMBER"/>
    <property type="match status" value="1"/>
</dbReference>
<protein>
    <submittedName>
        <fullName evidence="9">Cysteine desulfurase (TRNA sulfurtransferase), PLP-dependent</fullName>
        <ecNumber evidence="9">2.8.1.7</ecNumber>
    </submittedName>
</protein>
<dbReference type="PANTHER" id="PTHR11601:SF34">
    <property type="entry name" value="CYSTEINE DESULFURASE"/>
    <property type="match status" value="1"/>
</dbReference>
<name>A0A098E700_9ZZZZ</name>
<organism evidence="9">
    <name type="scientific">groundwater metagenome</name>
    <dbReference type="NCBI Taxonomy" id="717931"/>
    <lineage>
        <taxon>unclassified sequences</taxon>
        <taxon>metagenomes</taxon>
        <taxon>ecological metagenomes</taxon>
    </lineage>
</organism>
<dbReference type="EMBL" id="CCXY01000076">
    <property type="protein sequence ID" value="CEG11752.1"/>
    <property type="molecule type" value="Genomic_DNA"/>
</dbReference>
<dbReference type="Pfam" id="PF00266">
    <property type="entry name" value="Aminotran_5"/>
    <property type="match status" value="1"/>
</dbReference>
<dbReference type="InterPro" id="IPR015421">
    <property type="entry name" value="PyrdxlP-dep_Trfase_major"/>
</dbReference>
<dbReference type="NCBIfam" id="NF002806">
    <property type="entry name" value="PRK02948.1"/>
    <property type="match status" value="1"/>
</dbReference>
<keyword evidence="5" id="KW-0663">Pyridoxal phosphate</keyword>
<dbReference type="SUPFAM" id="SSF53383">
    <property type="entry name" value="PLP-dependent transferases"/>
    <property type="match status" value="1"/>
</dbReference>
<dbReference type="Gene3D" id="3.40.640.10">
    <property type="entry name" value="Type I PLP-dependent aspartate aminotransferase-like (Major domain)"/>
    <property type="match status" value="1"/>
</dbReference>
<sequence length="387" mass="42733">MKIYLDNAATTPVAKEVLEAMLPYFSEKFGNASSIHSYGRETKEAIEKSREKIADKLNAEPGEIIFTSGGTESNNWALKGIAFASKNLKSNGNNGKPHIITTKIEHSCVLNSAKFLEKNGFEVTYLDVDKYGIVETEKFEEAIRKGTVLASVIHGNNEIGTVQSIGEIGKICREHEIYFHTDACQSFTKEDIDVKKQNLDLVTINAHKIYGPKGVGALYVRGGVKIEPLLNGGGHERNLRSGTENVAGIVGFAKASEIITKQSIERMRNLREYLSRRVLEEIPKSRLNGHPTKRLCNNANFAFRNIEGESMLMLLDNAGISVSTGSACSSRSLEPSHVLTAIGLPPEESHGSLRITLGIYNTQEEIDWTIENLKKIVGRLRNLSPFK</sequence>
<dbReference type="InterPro" id="IPR015424">
    <property type="entry name" value="PyrdxlP-dep_Trfase"/>
</dbReference>